<evidence type="ECO:0000256" key="6">
    <source>
        <dbReference type="ARBA" id="ARBA00022840"/>
    </source>
</evidence>
<accession>A0ABP6TB50</accession>
<evidence type="ECO:0000259" key="10">
    <source>
        <dbReference type="PROSITE" id="PS50011"/>
    </source>
</evidence>
<dbReference type="Pfam" id="PF00069">
    <property type="entry name" value="Pkinase"/>
    <property type="match status" value="1"/>
</dbReference>
<evidence type="ECO:0000256" key="8">
    <source>
        <dbReference type="SAM" id="MobiDB-lite"/>
    </source>
</evidence>
<evidence type="ECO:0000313" key="12">
    <source>
        <dbReference type="Proteomes" id="UP001501676"/>
    </source>
</evidence>
<feature type="compositionally biased region" description="Basic and acidic residues" evidence="8">
    <location>
        <begin position="332"/>
        <end position="344"/>
    </location>
</feature>
<evidence type="ECO:0000256" key="4">
    <source>
        <dbReference type="ARBA" id="ARBA00022741"/>
    </source>
</evidence>
<organism evidence="11 12">
    <name type="scientific">Cryptosporangium minutisporangium</name>
    <dbReference type="NCBI Taxonomy" id="113569"/>
    <lineage>
        <taxon>Bacteria</taxon>
        <taxon>Bacillati</taxon>
        <taxon>Actinomycetota</taxon>
        <taxon>Actinomycetes</taxon>
        <taxon>Cryptosporangiales</taxon>
        <taxon>Cryptosporangiaceae</taxon>
        <taxon>Cryptosporangium</taxon>
    </lineage>
</organism>
<dbReference type="PROSITE" id="PS50011">
    <property type="entry name" value="PROTEIN_KINASE_DOM"/>
    <property type="match status" value="1"/>
</dbReference>
<evidence type="ECO:0000256" key="3">
    <source>
        <dbReference type="ARBA" id="ARBA00022679"/>
    </source>
</evidence>
<evidence type="ECO:0000256" key="9">
    <source>
        <dbReference type="SAM" id="Phobius"/>
    </source>
</evidence>
<feature type="domain" description="Protein kinase" evidence="10">
    <location>
        <begin position="19"/>
        <end position="279"/>
    </location>
</feature>
<keyword evidence="9" id="KW-0472">Membrane</keyword>
<keyword evidence="2" id="KW-0723">Serine/threonine-protein kinase</keyword>
<dbReference type="CDD" id="cd14014">
    <property type="entry name" value="STKc_PknB_like"/>
    <property type="match status" value="1"/>
</dbReference>
<dbReference type="InterPro" id="IPR000719">
    <property type="entry name" value="Prot_kinase_dom"/>
</dbReference>
<reference evidence="12" key="1">
    <citation type="journal article" date="2019" name="Int. J. Syst. Evol. Microbiol.">
        <title>The Global Catalogue of Microorganisms (GCM) 10K type strain sequencing project: providing services to taxonomists for standard genome sequencing and annotation.</title>
        <authorList>
            <consortium name="The Broad Institute Genomics Platform"/>
            <consortium name="The Broad Institute Genome Sequencing Center for Infectious Disease"/>
            <person name="Wu L."/>
            <person name="Ma J."/>
        </authorList>
    </citation>
    <scope>NUCLEOTIDE SEQUENCE [LARGE SCALE GENOMIC DNA]</scope>
    <source>
        <strain evidence="12">JCM 9458</strain>
    </source>
</reference>
<dbReference type="PROSITE" id="PS00108">
    <property type="entry name" value="PROTEIN_KINASE_ST"/>
    <property type="match status" value="1"/>
</dbReference>
<evidence type="ECO:0000256" key="2">
    <source>
        <dbReference type="ARBA" id="ARBA00022527"/>
    </source>
</evidence>
<dbReference type="PANTHER" id="PTHR43289">
    <property type="entry name" value="MITOGEN-ACTIVATED PROTEIN KINASE KINASE KINASE 20-RELATED"/>
    <property type="match status" value="1"/>
</dbReference>
<dbReference type="RefSeq" id="WP_345733118.1">
    <property type="nucleotide sequence ID" value="NZ_BAAAYN010000062.1"/>
</dbReference>
<keyword evidence="5" id="KW-0418">Kinase</keyword>
<evidence type="ECO:0000256" key="5">
    <source>
        <dbReference type="ARBA" id="ARBA00022777"/>
    </source>
</evidence>
<keyword evidence="9" id="KW-1133">Transmembrane helix</keyword>
<evidence type="ECO:0000256" key="7">
    <source>
        <dbReference type="PROSITE-ProRule" id="PRU10141"/>
    </source>
</evidence>
<dbReference type="Proteomes" id="UP001501676">
    <property type="component" value="Unassembled WGS sequence"/>
</dbReference>
<feature type="region of interest" description="Disordered" evidence="8">
    <location>
        <begin position="294"/>
        <end position="373"/>
    </location>
</feature>
<name>A0ABP6TB50_9ACTN</name>
<feature type="transmembrane region" description="Helical" evidence="9">
    <location>
        <begin position="396"/>
        <end position="418"/>
    </location>
</feature>
<dbReference type="InterPro" id="IPR008271">
    <property type="entry name" value="Ser/Thr_kinase_AS"/>
</dbReference>
<dbReference type="Gene3D" id="1.10.510.10">
    <property type="entry name" value="Transferase(Phosphotransferase) domain 1"/>
    <property type="match status" value="1"/>
</dbReference>
<dbReference type="InterPro" id="IPR017441">
    <property type="entry name" value="Protein_kinase_ATP_BS"/>
</dbReference>
<keyword evidence="3" id="KW-0808">Transferase</keyword>
<gene>
    <name evidence="11" type="ORF">GCM10020369_75570</name>
</gene>
<proteinExistence type="predicted"/>
<keyword evidence="12" id="KW-1185">Reference proteome</keyword>
<dbReference type="InterPro" id="IPR011009">
    <property type="entry name" value="Kinase-like_dom_sf"/>
</dbReference>
<dbReference type="SMART" id="SM00220">
    <property type="entry name" value="S_TKc"/>
    <property type="match status" value="1"/>
</dbReference>
<dbReference type="EMBL" id="BAAAYN010000062">
    <property type="protein sequence ID" value="GAA3396986.1"/>
    <property type="molecule type" value="Genomic_DNA"/>
</dbReference>
<feature type="compositionally biased region" description="Basic residues" evidence="8">
    <location>
        <begin position="306"/>
        <end position="316"/>
    </location>
</feature>
<protein>
    <recommendedName>
        <fullName evidence="1">non-specific serine/threonine protein kinase</fullName>
        <ecNumber evidence="1">2.7.11.1</ecNumber>
    </recommendedName>
</protein>
<keyword evidence="4 7" id="KW-0547">Nucleotide-binding</keyword>
<sequence>MASDVLFDRAKIANALPSYELGRQVGSGGFGLVLEGRHRQLGRPVAIKVLSMHDPAAERRFLAEAQVMAAFDHPHVVHVHDYADDEGLCVLVMEHCPGGTLTDRLDAGLRPEEACAIALSVADALHAAHVRGIVHRDVKPDNVLFAADGAAKVTDFGLAKIFEGSMVTSGSLVGTPGYAAPEQILGQQVRPATDVYALAGVTYHMLTGRPPYPVDLPVPEMLHHQIYRGPELPGGMPDRFAAVVGQALRRDPSERPESAKDFGLLLAAAAAAELGPAWLTGAETPLRIEEDLLRAATGTTGGGRRSVSRSLRRSRSTTRDPIAGDDGPARAAADDARVAVDAPRRTPARRKGRHAAPDDEPVPFPSGPVEPLSSEEVRRRIDAWSGEDEGFSRRTWIVLAVAIALLAALSIAVGVVLGQAQRSG</sequence>
<keyword evidence="6 7" id="KW-0067">ATP-binding</keyword>
<dbReference type="SUPFAM" id="SSF56112">
    <property type="entry name" value="Protein kinase-like (PK-like)"/>
    <property type="match status" value="1"/>
</dbReference>
<keyword evidence="9" id="KW-0812">Transmembrane</keyword>
<dbReference type="PROSITE" id="PS00107">
    <property type="entry name" value="PROTEIN_KINASE_ATP"/>
    <property type="match status" value="1"/>
</dbReference>
<comment type="caution">
    <text evidence="11">The sequence shown here is derived from an EMBL/GenBank/DDBJ whole genome shotgun (WGS) entry which is preliminary data.</text>
</comment>
<feature type="binding site" evidence="7">
    <location>
        <position position="48"/>
    </location>
    <ligand>
        <name>ATP</name>
        <dbReference type="ChEBI" id="CHEBI:30616"/>
    </ligand>
</feature>
<feature type="compositionally biased region" description="Low complexity" evidence="8">
    <location>
        <begin position="319"/>
        <end position="331"/>
    </location>
</feature>
<dbReference type="EC" id="2.7.11.1" evidence="1"/>
<dbReference type="PANTHER" id="PTHR43289:SF6">
    <property type="entry name" value="SERINE_THREONINE-PROTEIN KINASE NEKL-3"/>
    <property type="match status" value="1"/>
</dbReference>
<evidence type="ECO:0000256" key="1">
    <source>
        <dbReference type="ARBA" id="ARBA00012513"/>
    </source>
</evidence>
<evidence type="ECO:0000313" key="11">
    <source>
        <dbReference type="EMBL" id="GAA3396986.1"/>
    </source>
</evidence>